<keyword evidence="8" id="KW-0411">Iron-sulfur</keyword>
<keyword evidence="11" id="KW-0472">Membrane</keyword>
<evidence type="ECO:0000256" key="10">
    <source>
        <dbReference type="ARBA" id="ARBA00023075"/>
    </source>
</evidence>
<evidence type="ECO:0000256" key="8">
    <source>
        <dbReference type="ARBA" id="ARBA00023014"/>
    </source>
</evidence>
<keyword evidence="3" id="KW-0874">Quinone</keyword>
<keyword evidence="9" id="KW-0520">NAD</keyword>
<dbReference type="PANTHER" id="PTHR10849:SF24">
    <property type="entry name" value="NADH-QUINONE OXIDOREDUCTASE SUBUNIT I 2"/>
    <property type="match status" value="1"/>
</dbReference>
<keyword evidence="7" id="KW-0408">Iron</keyword>
<evidence type="ECO:0000256" key="11">
    <source>
        <dbReference type="ARBA" id="ARBA00023136"/>
    </source>
</evidence>
<dbReference type="Pfam" id="PF13237">
    <property type="entry name" value="Fer4_10"/>
    <property type="match status" value="1"/>
</dbReference>
<dbReference type="InterPro" id="IPR010226">
    <property type="entry name" value="NADH_quinone_OxRdtase_chainI"/>
</dbReference>
<keyword evidence="6" id="KW-1278">Translocase</keyword>
<dbReference type="GO" id="GO:0051539">
    <property type="term" value="F:4 iron, 4 sulfur cluster binding"/>
    <property type="evidence" value="ECO:0007669"/>
    <property type="project" value="UniProtKB-KW"/>
</dbReference>
<keyword evidence="10" id="KW-0830">Ubiquinone</keyword>
<evidence type="ECO:0000256" key="4">
    <source>
        <dbReference type="ARBA" id="ARBA00022723"/>
    </source>
</evidence>
<evidence type="ECO:0000256" key="6">
    <source>
        <dbReference type="ARBA" id="ARBA00022967"/>
    </source>
</evidence>
<dbReference type="PANTHER" id="PTHR10849">
    <property type="entry name" value="NADH DEHYDROGENASE UBIQUINONE IRON-SULFUR PROTEIN 8, MITOCHONDRIAL"/>
    <property type="match status" value="1"/>
</dbReference>
<accession>A0A498H2M8</accession>
<dbReference type="GO" id="GO:0016651">
    <property type="term" value="F:oxidoreductase activity, acting on NAD(P)H"/>
    <property type="evidence" value="ECO:0007669"/>
    <property type="project" value="InterPro"/>
</dbReference>
<evidence type="ECO:0000256" key="9">
    <source>
        <dbReference type="ARBA" id="ARBA00023027"/>
    </source>
</evidence>
<feature type="domain" description="4Fe-4S ferredoxin-type" evidence="12">
    <location>
        <begin position="89"/>
        <end position="118"/>
    </location>
</feature>
<dbReference type="OrthoDB" id="23833at2157"/>
<name>A0A498H2M8_9EURY</name>
<dbReference type="Proteomes" id="UP000290932">
    <property type="component" value="Unassembled WGS sequence"/>
</dbReference>
<dbReference type="PROSITE" id="PS00198">
    <property type="entry name" value="4FE4S_FER_1"/>
    <property type="match status" value="2"/>
</dbReference>
<dbReference type="PROSITE" id="PS51379">
    <property type="entry name" value="4FE4S_FER_2"/>
    <property type="match status" value="2"/>
</dbReference>
<dbReference type="GO" id="GO:0048038">
    <property type="term" value="F:quinone binding"/>
    <property type="evidence" value="ECO:0007669"/>
    <property type="project" value="UniProtKB-KW"/>
</dbReference>
<dbReference type="GO" id="GO:0016020">
    <property type="term" value="C:membrane"/>
    <property type="evidence" value="ECO:0007669"/>
    <property type="project" value="InterPro"/>
</dbReference>
<dbReference type="SUPFAM" id="SSF54862">
    <property type="entry name" value="4Fe-4S ferredoxins"/>
    <property type="match status" value="1"/>
</dbReference>
<dbReference type="GO" id="GO:0046872">
    <property type="term" value="F:metal ion binding"/>
    <property type="evidence" value="ECO:0007669"/>
    <property type="project" value="UniProtKB-KW"/>
</dbReference>
<proteinExistence type="predicted"/>
<gene>
    <name evidence="13" type="ORF">ABH15_08755</name>
</gene>
<comment type="caution">
    <text evidence="13">The sequence shown here is derived from an EMBL/GenBank/DDBJ whole genome shotgun (WGS) entry which is preliminary data.</text>
</comment>
<organism evidence="13 14">
    <name type="scientific">Methanoculleus taiwanensis</name>
    <dbReference type="NCBI Taxonomy" id="1550565"/>
    <lineage>
        <taxon>Archaea</taxon>
        <taxon>Methanobacteriati</taxon>
        <taxon>Methanobacteriota</taxon>
        <taxon>Stenosarchaea group</taxon>
        <taxon>Methanomicrobia</taxon>
        <taxon>Methanomicrobiales</taxon>
        <taxon>Methanomicrobiaceae</taxon>
        <taxon>Methanoculleus</taxon>
    </lineage>
</organism>
<evidence type="ECO:0000256" key="7">
    <source>
        <dbReference type="ARBA" id="ARBA00023004"/>
    </source>
</evidence>
<dbReference type="RefSeq" id="WP_128693979.1">
    <property type="nucleotide sequence ID" value="NZ_LHQS01000002.1"/>
</dbReference>
<reference evidence="13 14" key="1">
    <citation type="journal article" date="2015" name="Int. J. Syst. Evol. Microbiol.">
        <title>Methanoculleus taiwanensis sp. nov., a methanogen isolated from deep marine sediment at the deformation front area near Taiwan.</title>
        <authorList>
            <person name="Weng C.Y."/>
            <person name="Chen S.C."/>
            <person name="Lai M.C."/>
            <person name="Wu S.Y."/>
            <person name="Lin S."/>
            <person name="Yang T.F."/>
            <person name="Chen P.C."/>
        </authorList>
    </citation>
    <scope>NUCLEOTIDE SEQUENCE [LARGE SCALE GENOMIC DNA]</scope>
    <source>
        <strain evidence="13 14">CYW4</strain>
    </source>
</reference>
<dbReference type="AlphaFoldDB" id="A0A498H2M8"/>
<dbReference type="Gene3D" id="3.30.70.3270">
    <property type="match status" value="1"/>
</dbReference>
<evidence type="ECO:0000256" key="3">
    <source>
        <dbReference type="ARBA" id="ARBA00022719"/>
    </source>
</evidence>
<evidence type="ECO:0000256" key="5">
    <source>
        <dbReference type="ARBA" id="ARBA00022737"/>
    </source>
</evidence>
<keyword evidence="4" id="KW-0479">Metal-binding</keyword>
<feature type="domain" description="4Fe-4S ferredoxin-type" evidence="12">
    <location>
        <begin position="58"/>
        <end position="87"/>
    </location>
</feature>
<keyword evidence="2" id="KW-0004">4Fe-4S</keyword>
<dbReference type="EMBL" id="LHQS01000002">
    <property type="protein sequence ID" value="RXE56226.1"/>
    <property type="molecule type" value="Genomic_DNA"/>
</dbReference>
<keyword evidence="1" id="KW-1003">Cell membrane</keyword>
<keyword evidence="14" id="KW-1185">Reference proteome</keyword>
<dbReference type="NCBIfam" id="NF006221">
    <property type="entry name" value="PRK08348.1"/>
    <property type="match status" value="1"/>
</dbReference>
<evidence type="ECO:0000256" key="2">
    <source>
        <dbReference type="ARBA" id="ARBA00022485"/>
    </source>
</evidence>
<dbReference type="InterPro" id="IPR017896">
    <property type="entry name" value="4Fe4S_Fe-S-bd"/>
</dbReference>
<sequence length="134" mass="14623">MATLPMIPELLRQLFRTPATNAFPAKYLPPSVTGFLAKVGRGEAAIHPPVAVPKDFRGKITYDPTGCTGCSLCAKVCPANAIEVLKEEKRIRIYVSQCIFCSQCTDICPKGSLAMSDVFLLADENRYADNLIVE</sequence>
<evidence type="ECO:0000259" key="12">
    <source>
        <dbReference type="PROSITE" id="PS51379"/>
    </source>
</evidence>
<dbReference type="InterPro" id="IPR017900">
    <property type="entry name" value="4Fe4S_Fe_S_CS"/>
</dbReference>
<protein>
    <submittedName>
        <fullName evidence="13">NADH-quinone oxidoreductase</fullName>
    </submittedName>
</protein>
<evidence type="ECO:0000256" key="1">
    <source>
        <dbReference type="ARBA" id="ARBA00022475"/>
    </source>
</evidence>
<keyword evidence="5" id="KW-0677">Repeat</keyword>
<evidence type="ECO:0000313" key="14">
    <source>
        <dbReference type="Proteomes" id="UP000290932"/>
    </source>
</evidence>
<evidence type="ECO:0000313" key="13">
    <source>
        <dbReference type="EMBL" id="RXE56226.1"/>
    </source>
</evidence>